<dbReference type="HOGENOM" id="CLU_003041_15_3_1"/>
<dbReference type="InterPro" id="IPR014001">
    <property type="entry name" value="Helicase_ATP-bd"/>
</dbReference>
<sequence length="496" mass="55686">MEAVCASLAQTLGTWDAATPMTDALAHILHHRFHIKAFFKVQKKAIPEILQACRSTQRRTDFCISAPTGSGKTFTYLIPILLQLQQRIICRLRALIVVPTRDLATQVHQVASVLCGGTKLKCAVVTGQANFGQEQRLLSDTHSGIDILIATPGRLVDHLEQTNGFTLQHLQFLIVDEADRLLTQSYQDWIAKVYQSVYSTVSAVPLRPEDNLVAIRTIRTANGIQNHKQIRVPFIRVLLSATLTENPSKLALIGMHYARVLKIKGSEGEDSMPKAQTECELDADSVYETPEKLEEWMIECDSDSKPLRLIQLLLTFKDQMTLIFTSSVNATHRLTRLLQLVFKEHSDDDVGVQEYSSSLTLQQRRTLVAKCKKGLYRILVCSDAMARGMDLDDVVNVINYDVPSFIKTYIHRAGRAARAGRFGRCVTLVKRGQTKGLQRMLQKAKKKKLLAFPLPPEEIQQLVPVYMKALQNLKETLEMEASGTLKATGRLIPKRE</sequence>
<dbReference type="PANTHER" id="PTHR24031">
    <property type="entry name" value="RNA HELICASE"/>
    <property type="match status" value="1"/>
</dbReference>
<reference evidence="10" key="2">
    <citation type="submission" date="2011-02" db="EMBL/GenBank/DDBJ databases">
        <authorList>
            <person name="MacLean D."/>
        </authorList>
    </citation>
    <scope>NUCLEOTIDE SEQUENCE</scope>
</reference>
<dbReference type="PROSITE" id="PS51192">
    <property type="entry name" value="HELICASE_ATP_BIND_1"/>
    <property type="match status" value="1"/>
</dbReference>
<dbReference type="GO" id="GO:0005524">
    <property type="term" value="F:ATP binding"/>
    <property type="evidence" value="ECO:0007669"/>
    <property type="project" value="UniProtKB-UniRule"/>
</dbReference>
<dbReference type="GO" id="GO:0003723">
    <property type="term" value="F:RNA binding"/>
    <property type="evidence" value="ECO:0007669"/>
    <property type="project" value="UniProtKB-UniRule"/>
</dbReference>
<accession>F0WNK9</accession>
<keyword evidence="1 6" id="KW-0547">Nucleotide-binding</keyword>
<dbReference type="Gene3D" id="3.40.50.300">
    <property type="entry name" value="P-loop containing nucleotide triphosphate hydrolases"/>
    <property type="match status" value="2"/>
</dbReference>
<evidence type="ECO:0000256" key="2">
    <source>
        <dbReference type="ARBA" id="ARBA00022801"/>
    </source>
</evidence>
<dbReference type="PROSITE" id="PS00039">
    <property type="entry name" value="DEAD_ATP_HELICASE"/>
    <property type="match status" value="1"/>
</dbReference>
<name>F0WNK9_9STRA</name>
<organism evidence="10">
    <name type="scientific">Albugo laibachii Nc14</name>
    <dbReference type="NCBI Taxonomy" id="890382"/>
    <lineage>
        <taxon>Eukaryota</taxon>
        <taxon>Sar</taxon>
        <taxon>Stramenopiles</taxon>
        <taxon>Oomycota</taxon>
        <taxon>Peronosporomycetes</taxon>
        <taxon>Albuginales</taxon>
        <taxon>Albuginaceae</taxon>
        <taxon>Albugo</taxon>
    </lineage>
</organism>
<dbReference type="InterPro" id="IPR001650">
    <property type="entry name" value="Helicase_C-like"/>
</dbReference>
<dbReference type="InterPro" id="IPR027417">
    <property type="entry name" value="P-loop_NTPase"/>
</dbReference>
<feature type="domain" description="Helicase C-terminal" evidence="9">
    <location>
        <begin position="308"/>
        <end position="460"/>
    </location>
</feature>
<keyword evidence="5 7" id="KW-0694">RNA-binding</keyword>
<keyword evidence="3 6" id="KW-0347">Helicase</keyword>
<reference evidence="10" key="1">
    <citation type="journal article" date="2011" name="PLoS Biol.">
        <title>Gene gain and loss during evolution of obligate parasitism in the white rust pathogen of Arabidopsis thaliana.</title>
        <authorList>
            <person name="Kemen E."/>
            <person name="Gardiner A."/>
            <person name="Schultz-Larsen T."/>
            <person name="Kemen A.C."/>
            <person name="Balmuth A.L."/>
            <person name="Robert-Seilaniantz A."/>
            <person name="Bailey K."/>
            <person name="Holub E."/>
            <person name="Studholme D.J."/>
            <person name="Maclean D."/>
            <person name="Jones J.D."/>
        </authorList>
    </citation>
    <scope>NUCLEOTIDE SEQUENCE</scope>
</reference>
<evidence type="ECO:0000259" key="9">
    <source>
        <dbReference type="PROSITE" id="PS51194"/>
    </source>
</evidence>
<evidence type="ECO:0000256" key="5">
    <source>
        <dbReference type="ARBA" id="ARBA00022884"/>
    </source>
</evidence>
<comment type="similarity">
    <text evidence="6">Belongs to the DEAD box helicase family.</text>
</comment>
<protein>
    <recommendedName>
        <fullName evidence="7">ATP-dependent RNA helicase</fullName>
        <ecNumber evidence="7">3.6.4.13</ecNumber>
    </recommendedName>
</protein>
<keyword evidence="4 6" id="KW-0067">ATP-binding</keyword>
<evidence type="ECO:0000256" key="1">
    <source>
        <dbReference type="ARBA" id="ARBA00022741"/>
    </source>
</evidence>
<proteinExistence type="inferred from homology"/>
<dbReference type="SMART" id="SM00490">
    <property type="entry name" value="HELICc"/>
    <property type="match status" value="1"/>
</dbReference>
<dbReference type="GO" id="GO:0016787">
    <property type="term" value="F:hydrolase activity"/>
    <property type="evidence" value="ECO:0007669"/>
    <property type="project" value="UniProtKB-KW"/>
</dbReference>
<dbReference type="SUPFAM" id="SSF52540">
    <property type="entry name" value="P-loop containing nucleoside triphosphate hydrolases"/>
    <property type="match status" value="1"/>
</dbReference>
<dbReference type="AlphaFoldDB" id="F0WNK9"/>
<dbReference type="GO" id="GO:0003724">
    <property type="term" value="F:RNA helicase activity"/>
    <property type="evidence" value="ECO:0007669"/>
    <property type="project" value="UniProtKB-EC"/>
</dbReference>
<evidence type="ECO:0000313" key="10">
    <source>
        <dbReference type="EMBL" id="CCA22900.1"/>
    </source>
</evidence>
<evidence type="ECO:0000256" key="3">
    <source>
        <dbReference type="ARBA" id="ARBA00022806"/>
    </source>
</evidence>
<dbReference type="EMBL" id="FR824217">
    <property type="protein sequence ID" value="CCA22900.1"/>
    <property type="molecule type" value="Genomic_DNA"/>
</dbReference>
<evidence type="ECO:0000256" key="7">
    <source>
        <dbReference type="RuleBase" id="RU365068"/>
    </source>
</evidence>
<feature type="domain" description="Helicase ATP-binding" evidence="8">
    <location>
        <begin position="53"/>
        <end position="261"/>
    </location>
</feature>
<dbReference type="EC" id="3.6.4.13" evidence="7"/>
<comment type="function">
    <text evidence="7">RNA helicase.</text>
</comment>
<dbReference type="InterPro" id="IPR011545">
    <property type="entry name" value="DEAD/DEAH_box_helicase_dom"/>
</dbReference>
<keyword evidence="2 6" id="KW-0378">Hydrolase</keyword>
<dbReference type="Pfam" id="PF00270">
    <property type="entry name" value="DEAD"/>
    <property type="match status" value="1"/>
</dbReference>
<evidence type="ECO:0000256" key="4">
    <source>
        <dbReference type="ARBA" id="ARBA00022840"/>
    </source>
</evidence>
<comment type="domain">
    <text evidence="7">The Q motif is unique to and characteristic of the DEAD box family of RNA helicases and controls ATP binding and hydrolysis.</text>
</comment>
<gene>
    <name evidence="10" type="primary">AlNc14C172G8032</name>
    <name evidence="10" type="ORF">ALNC14_090430</name>
</gene>
<dbReference type="CDD" id="cd17956">
    <property type="entry name" value="DEADc_DDX51"/>
    <property type="match status" value="1"/>
</dbReference>
<dbReference type="PROSITE" id="PS51194">
    <property type="entry name" value="HELICASE_CTER"/>
    <property type="match status" value="1"/>
</dbReference>
<evidence type="ECO:0000259" key="8">
    <source>
        <dbReference type="PROSITE" id="PS51192"/>
    </source>
</evidence>
<evidence type="ECO:0000256" key="6">
    <source>
        <dbReference type="RuleBase" id="RU000492"/>
    </source>
</evidence>
<comment type="catalytic activity">
    <reaction evidence="7">
        <text>ATP + H2O = ADP + phosphate + H(+)</text>
        <dbReference type="Rhea" id="RHEA:13065"/>
        <dbReference type="ChEBI" id="CHEBI:15377"/>
        <dbReference type="ChEBI" id="CHEBI:15378"/>
        <dbReference type="ChEBI" id="CHEBI:30616"/>
        <dbReference type="ChEBI" id="CHEBI:43474"/>
        <dbReference type="ChEBI" id="CHEBI:456216"/>
        <dbReference type="EC" id="3.6.4.13"/>
    </reaction>
</comment>
<dbReference type="InterPro" id="IPR000629">
    <property type="entry name" value="RNA-helicase_DEAD-box_CS"/>
</dbReference>
<dbReference type="Pfam" id="PF00271">
    <property type="entry name" value="Helicase_C"/>
    <property type="match status" value="1"/>
</dbReference>
<dbReference type="SMART" id="SM00487">
    <property type="entry name" value="DEXDc"/>
    <property type="match status" value="1"/>
</dbReference>